<feature type="transmembrane region" description="Helical" evidence="3">
    <location>
        <begin position="37"/>
        <end position="57"/>
    </location>
</feature>
<dbReference type="Gene3D" id="2.40.30.170">
    <property type="match status" value="1"/>
</dbReference>
<keyword evidence="8" id="KW-1185">Reference proteome</keyword>
<evidence type="ECO:0000259" key="6">
    <source>
        <dbReference type="Pfam" id="PF25954"/>
    </source>
</evidence>
<evidence type="ECO:0000256" key="1">
    <source>
        <dbReference type="ARBA" id="ARBA00009477"/>
    </source>
</evidence>
<keyword evidence="3" id="KW-1133">Transmembrane helix</keyword>
<dbReference type="NCBIfam" id="TIGR01730">
    <property type="entry name" value="RND_mfp"/>
    <property type="match status" value="1"/>
</dbReference>
<dbReference type="PANTHER" id="PTHR30469:SF37">
    <property type="entry name" value="RAGD PROTEIN"/>
    <property type="match status" value="1"/>
</dbReference>
<comment type="similarity">
    <text evidence="1">Belongs to the membrane fusion protein (MFP) (TC 8.A.1) family.</text>
</comment>
<sequence>MSPRPDQTEAQTHPPATPADDLGFDLPPPAKFSKTRIVATVLVAAGVLGAAFVAAYLPRRSARTDLEEEVKTTQGSALRVDVIAPKILSSDRALLLPGSIRPLQETVMYPRVSGYARKWLVDIGDKVKQDQVLAEIETPELDMELAQAQAQLAQAQAGLQQAQATRDLSKSLLDRSKQLVPEGVATQQELDQRQGQANIDAASVTVAQATIRAQQANIQRLRNLKAFAKLTAPFAGTITSRTIEIGALVSAGNGTPLFSIAATDPVRVFVAVPQDVAPSVKLNAPARVTLREFAGQPFEGTIVRTSGALDPVTRTMNTQVNVPNPDGKLLIGMYAEVSLTLPTPHKIFEVPATALYSDSQGLRIAVVTPENKIHFVPITIERDTGATLHISTGIDENVRVVKLASAELTEGTAVEVLVPPPPPS</sequence>
<feature type="domain" description="CusB-like beta-barrel" evidence="6">
    <location>
        <begin position="268"/>
        <end position="340"/>
    </location>
</feature>
<evidence type="ECO:0000256" key="3">
    <source>
        <dbReference type="SAM" id="Phobius"/>
    </source>
</evidence>
<comment type="caution">
    <text evidence="7">The sequence shown here is derived from an EMBL/GenBank/DDBJ whole genome shotgun (WGS) entry which is preliminary data.</text>
</comment>
<dbReference type="Proteomes" id="UP000019678">
    <property type="component" value="Unassembled WGS sequence"/>
</dbReference>
<dbReference type="RefSeq" id="WP_044242762.1">
    <property type="nucleotide sequence ID" value="NZ_ASRX01000026.1"/>
</dbReference>
<dbReference type="GO" id="GO:0015562">
    <property type="term" value="F:efflux transmembrane transporter activity"/>
    <property type="evidence" value="ECO:0007669"/>
    <property type="project" value="TreeGrafter"/>
</dbReference>
<keyword evidence="3" id="KW-0472">Membrane</keyword>
<evidence type="ECO:0000313" key="8">
    <source>
        <dbReference type="Proteomes" id="UP000019678"/>
    </source>
</evidence>
<reference evidence="7 8" key="1">
    <citation type="submission" date="2013-05" db="EMBL/GenBank/DDBJ databases">
        <title>Genome assembly of Chondromyces apiculatus DSM 436.</title>
        <authorList>
            <person name="Sharma G."/>
            <person name="Khatri I."/>
            <person name="Kaur C."/>
            <person name="Mayilraj S."/>
            <person name="Subramanian S."/>
        </authorList>
    </citation>
    <scope>NUCLEOTIDE SEQUENCE [LARGE SCALE GENOMIC DNA]</scope>
    <source>
        <strain evidence="7 8">DSM 436</strain>
    </source>
</reference>
<dbReference type="InterPro" id="IPR058792">
    <property type="entry name" value="Beta-barrel_RND_2"/>
</dbReference>
<dbReference type="InterPro" id="IPR058624">
    <property type="entry name" value="MdtA-like_HH"/>
</dbReference>
<dbReference type="GO" id="GO:1990281">
    <property type="term" value="C:efflux pump complex"/>
    <property type="evidence" value="ECO:0007669"/>
    <property type="project" value="TreeGrafter"/>
</dbReference>
<dbReference type="STRING" id="1192034.CAP_3538"/>
<dbReference type="Pfam" id="PF25876">
    <property type="entry name" value="HH_MFP_RND"/>
    <property type="match status" value="1"/>
</dbReference>
<dbReference type="InterPro" id="IPR006143">
    <property type="entry name" value="RND_pump_MFP"/>
</dbReference>
<dbReference type="AlphaFoldDB" id="A0A017T7E2"/>
<feature type="domain" description="Multidrug resistance protein MdtA-like alpha-helical hairpin" evidence="4">
    <location>
        <begin position="151"/>
        <end position="218"/>
    </location>
</feature>
<dbReference type="OrthoDB" id="176710at2"/>
<evidence type="ECO:0000259" key="5">
    <source>
        <dbReference type="Pfam" id="PF25917"/>
    </source>
</evidence>
<protein>
    <submittedName>
        <fullName evidence="7">Putative Co/Zn/Cd efflux system membrane fusion protein</fullName>
    </submittedName>
</protein>
<evidence type="ECO:0000259" key="4">
    <source>
        <dbReference type="Pfam" id="PF25876"/>
    </source>
</evidence>
<dbReference type="Gene3D" id="2.40.420.20">
    <property type="match status" value="1"/>
</dbReference>
<accession>A0A017T7E2</accession>
<dbReference type="PANTHER" id="PTHR30469">
    <property type="entry name" value="MULTIDRUG RESISTANCE PROTEIN MDTA"/>
    <property type="match status" value="1"/>
</dbReference>
<dbReference type="Gene3D" id="1.10.287.470">
    <property type="entry name" value="Helix hairpin bin"/>
    <property type="match status" value="1"/>
</dbReference>
<evidence type="ECO:0000256" key="2">
    <source>
        <dbReference type="SAM" id="MobiDB-lite"/>
    </source>
</evidence>
<dbReference type="SUPFAM" id="SSF111369">
    <property type="entry name" value="HlyD-like secretion proteins"/>
    <property type="match status" value="1"/>
</dbReference>
<organism evidence="7 8">
    <name type="scientific">Chondromyces apiculatus DSM 436</name>
    <dbReference type="NCBI Taxonomy" id="1192034"/>
    <lineage>
        <taxon>Bacteria</taxon>
        <taxon>Pseudomonadati</taxon>
        <taxon>Myxococcota</taxon>
        <taxon>Polyangia</taxon>
        <taxon>Polyangiales</taxon>
        <taxon>Polyangiaceae</taxon>
        <taxon>Chondromyces</taxon>
    </lineage>
</organism>
<evidence type="ECO:0000313" key="7">
    <source>
        <dbReference type="EMBL" id="EYF05173.1"/>
    </source>
</evidence>
<gene>
    <name evidence="7" type="ORF">CAP_3538</name>
</gene>
<keyword evidence="3" id="KW-0812">Transmembrane</keyword>
<dbReference type="InterPro" id="IPR058625">
    <property type="entry name" value="MdtA-like_BSH"/>
</dbReference>
<dbReference type="EMBL" id="ASRX01000026">
    <property type="protein sequence ID" value="EYF05173.1"/>
    <property type="molecule type" value="Genomic_DNA"/>
</dbReference>
<feature type="domain" description="Multidrug resistance protein MdtA-like barrel-sandwich hybrid" evidence="5">
    <location>
        <begin position="109"/>
        <end position="257"/>
    </location>
</feature>
<dbReference type="Pfam" id="PF25917">
    <property type="entry name" value="BSH_RND"/>
    <property type="match status" value="1"/>
</dbReference>
<dbReference type="Pfam" id="PF25954">
    <property type="entry name" value="Beta-barrel_RND_2"/>
    <property type="match status" value="1"/>
</dbReference>
<proteinExistence type="inferred from homology"/>
<feature type="region of interest" description="Disordered" evidence="2">
    <location>
        <begin position="1"/>
        <end position="25"/>
    </location>
</feature>
<dbReference type="Gene3D" id="2.40.50.100">
    <property type="match status" value="1"/>
</dbReference>
<dbReference type="eggNOG" id="COG0845">
    <property type="taxonomic scope" value="Bacteria"/>
</dbReference>
<name>A0A017T7E2_9BACT</name>